<dbReference type="Proteomes" id="UP001155241">
    <property type="component" value="Unassembled WGS sequence"/>
</dbReference>
<gene>
    <name evidence="3" type="ORF">NG895_10325</name>
</gene>
<dbReference type="AlphaFoldDB" id="A0A9X2FA12"/>
<proteinExistence type="predicted"/>
<evidence type="ECO:0000256" key="2">
    <source>
        <dbReference type="SAM" id="SignalP"/>
    </source>
</evidence>
<feature type="region of interest" description="Disordered" evidence="1">
    <location>
        <begin position="162"/>
        <end position="186"/>
    </location>
</feature>
<organism evidence="3 4">
    <name type="scientific">Aeoliella straminimaris</name>
    <dbReference type="NCBI Taxonomy" id="2954799"/>
    <lineage>
        <taxon>Bacteria</taxon>
        <taxon>Pseudomonadati</taxon>
        <taxon>Planctomycetota</taxon>
        <taxon>Planctomycetia</taxon>
        <taxon>Pirellulales</taxon>
        <taxon>Lacipirellulaceae</taxon>
        <taxon>Aeoliella</taxon>
    </lineage>
</organism>
<comment type="caution">
    <text evidence="3">The sequence shown here is derived from an EMBL/GenBank/DDBJ whole genome shotgun (WGS) entry which is preliminary data.</text>
</comment>
<feature type="chain" id="PRO_5040879389" evidence="2">
    <location>
        <begin position="21"/>
        <end position="222"/>
    </location>
</feature>
<accession>A0A9X2FA12</accession>
<feature type="compositionally biased region" description="Polar residues" evidence="1">
    <location>
        <begin position="162"/>
        <end position="184"/>
    </location>
</feature>
<evidence type="ECO:0000256" key="1">
    <source>
        <dbReference type="SAM" id="MobiDB-lite"/>
    </source>
</evidence>
<name>A0A9X2FA12_9BACT</name>
<dbReference type="EMBL" id="JAMXLR010000036">
    <property type="protein sequence ID" value="MCO6044302.1"/>
    <property type="molecule type" value="Genomic_DNA"/>
</dbReference>
<feature type="signal peptide" evidence="2">
    <location>
        <begin position="1"/>
        <end position="20"/>
    </location>
</feature>
<keyword evidence="4" id="KW-1185">Reference proteome</keyword>
<keyword evidence="2" id="KW-0732">Signal</keyword>
<evidence type="ECO:0000313" key="4">
    <source>
        <dbReference type="Proteomes" id="UP001155241"/>
    </source>
</evidence>
<sequence>MRSFKTVLTKPLLYVSIAIAILAVVKSSADRAHAQATGSSSNTNAEREAAWNSPEMLRARAWVTDQCKNNDAMSEAEAAQHMQAMMSMTPQQMKLFAMMHDSTTKSHPAVQVQQAHTQALQSSKQAAAAQQWWMNNVHKAEMQRALKADGATQQAYNNISSEETAAANQEQSQLRAEQQNATENQDAKMDELNSPALDSLNYPYGWGGYPGTHYHYHFYPGQ</sequence>
<reference evidence="3" key="1">
    <citation type="submission" date="2022-06" db="EMBL/GenBank/DDBJ databases">
        <title>Aeoliella straminimaris, a novel planctomycete from sediments.</title>
        <authorList>
            <person name="Vitorino I.R."/>
            <person name="Lage O.M."/>
        </authorList>
    </citation>
    <scope>NUCLEOTIDE SEQUENCE</scope>
    <source>
        <strain evidence="3">ICT_H6.2</strain>
    </source>
</reference>
<protein>
    <submittedName>
        <fullName evidence="3">Uncharacterized protein</fullName>
    </submittedName>
</protein>
<dbReference type="RefSeq" id="WP_252852405.1">
    <property type="nucleotide sequence ID" value="NZ_JAMXLR010000036.1"/>
</dbReference>
<evidence type="ECO:0000313" key="3">
    <source>
        <dbReference type="EMBL" id="MCO6044302.1"/>
    </source>
</evidence>